<organism evidence="1 2">
    <name type="scientific">Candidatus Accumulibacter vicinus</name>
    <dbReference type="NCBI Taxonomy" id="2954382"/>
    <lineage>
        <taxon>Bacteria</taxon>
        <taxon>Pseudomonadati</taxon>
        <taxon>Pseudomonadota</taxon>
        <taxon>Betaproteobacteria</taxon>
        <taxon>Candidatus Accumulibacter</taxon>
    </lineage>
</organism>
<gene>
    <name evidence="1" type="ORF">CAPSK01_000530</name>
</gene>
<dbReference type="AlphaFoldDB" id="A0A084Y523"/>
<name>A0A084Y523_9PROT</name>
<dbReference type="PANTHER" id="PTHR35936:SF35">
    <property type="entry name" value="L-CYSTINE-BINDING PROTEIN TCYJ"/>
    <property type="match status" value="1"/>
</dbReference>
<evidence type="ECO:0000313" key="2">
    <source>
        <dbReference type="Proteomes" id="UP000019812"/>
    </source>
</evidence>
<dbReference type="SUPFAM" id="SSF53850">
    <property type="entry name" value="Periplasmic binding protein-like II"/>
    <property type="match status" value="1"/>
</dbReference>
<proteinExistence type="predicted"/>
<dbReference type="EMBL" id="JDSS02000007">
    <property type="protein sequence ID" value="KFB69817.1"/>
    <property type="molecule type" value="Genomic_DNA"/>
</dbReference>
<comment type="caution">
    <text evidence="1">The sequence shown here is derived from an EMBL/GenBank/DDBJ whole genome shotgun (WGS) entry which is preliminary data.</text>
</comment>
<evidence type="ECO:0000313" key="1">
    <source>
        <dbReference type="EMBL" id="KFB69817.1"/>
    </source>
</evidence>
<dbReference type="Gene3D" id="3.40.190.10">
    <property type="entry name" value="Periplasmic binding protein-like II"/>
    <property type="match status" value="2"/>
</dbReference>
<accession>A0A084Y523</accession>
<protein>
    <submittedName>
        <fullName evidence="1">Bacterial extracellular solute-binding protein, family 3</fullName>
    </submittedName>
</protein>
<dbReference type="Proteomes" id="UP000019812">
    <property type="component" value="Unassembled WGS sequence"/>
</dbReference>
<dbReference type="STRING" id="1457154.CAPSK01_000530"/>
<dbReference type="PANTHER" id="PTHR35936">
    <property type="entry name" value="MEMBRANE-BOUND LYTIC MUREIN TRANSGLYCOSYLASE F"/>
    <property type="match status" value="1"/>
</dbReference>
<sequence length="251" mass="27786">MNHGWRYVAALAALLLLNTGHGETAGRLTAVHALAPPLAGTADGSGFLERVVREAFRRIGIRLEISAVPAERALINVDSGVDDLDLSRASGFEAQYPHLVRVPEKTMDFEFVAFIPASASPFRTDDWASLQDRTVAFVSGWKIFERHVTRSRETVRASSIASLFEILKQNRAETVLLERWQGLQAARAAPVAVQVLEPPLARAEMFIYLNQRHAALVPPLVAALRQMKADGTYQRILRETLLPAASRKIDR</sequence>
<reference evidence="1 2" key="1">
    <citation type="submission" date="2014-07" db="EMBL/GenBank/DDBJ databases">
        <title>Expanding our view of genomic diversity in Candidatus Accumulibacter clades.</title>
        <authorList>
            <person name="Skennerton C.T."/>
            <person name="Barr J.J."/>
            <person name="Slater F.R."/>
            <person name="Bond P.L."/>
            <person name="Tyson G.W."/>
        </authorList>
    </citation>
    <scope>NUCLEOTIDE SEQUENCE [LARGE SCALE GENOMIC DNA]</scope>
    <source>
        <strain evidence="2">SK-01</strain>
    </source>
</reference>
<dbReference type="RefSeq" id="WP_273702931.1">
    <property type="nucleotide sequence ID" value="NZ_JDSS02000007.1"/>
</dbReference>